<dbReference type="AlphaFoldDB" id="A0A0H4X690"/>
<organism evidence="2 3">
    <name type="scientific">Pseudomyxococcus hansupus</name>
    <dbReference type="NCBI Taxonomy" id="1297742"/>
    <lineage>
        <taxon>Bacteria</taxon>
        <taxon>Pseudomonadati</taxon>
        <taxon>Myxococcota</taxon>
        <taxon>Myxococcia</taxon>
        <taxon>Myxococcales</taxon>
        <taxon>Cystobacterineae</taxon>
        <taxon>Myxococcaceae</taxon>
        <taxon>Pseudomyxococcus</taxon>
    </lineage>
</organism>
<dbReference type="Pfam" id="PF00561">
    <property type="entry name" value="Abhydrolase_1"/>
    <property type="match status" value="1"/>
</dbReference>
<dbReference type="RefSeq" id="WP_002637962.1">
    <property type="nucleotide sequence ID" value="NZ_CP012109.1"/>
</dbReference>
<dbReference type="STRING" id="1297742.A176_007681"/>
<name>A0A0H4X690_9BACT</name>
<keyword evidence="3" id="KW-1185">Reference proteome</keyword>
<dbReference type="EMBL" id="CP012109">
    <property type="protein sequence ID" value="AKQ70769.1"/>
    <property type="molecule type" value="Genomic_DNA"/>
</dbReference>
<keyword evidence="2" id="KW-0378">Hydrolase</keyword>
<dbReference type="OrthoDB" id="8107794at2"/>
<evidence type="ECO:0000313" key="2">
    <source>
        <dbReference type="EMBL" id="AKQ70769.1"/>
    </source>
</evidence>
<evidence type="ECO:0000313" key="3">
    <source>
        <dbReference type="Proteomes" id="UP000009026"/>
    </source>
</evidence>
<dbReference type="Proteomes" id="UP000009026">
    <property type="component" value="Chromosome"/>
</dbReference>
<dbReference type="SUPFAM" id="SSF53474">
    <property type="entry name" value="alpha/beta-Hydrolases"/>
    <property type="match status" value="1"/>
</dbReference>
<proteinExistence type="predicted"/>
<dbReference type="GO" id="GO:0016787">
    <property type="term" value="F:hydrolase activity"/>
    <property type="evidence" value="ECO:0007669"/>
    <property type="project" value="UniProtKB-KW"/>
</dbReference>
<dbReference type="InterPro" id="IPR000073">
    <property type="entry name" value="AB_hydrolase_1"/>
</dbReference>
<sequence>MNVASDTDTEARGVQVREGVLHLRDGRRLAYVESGDLSGTPVFFIHGNPGSRHMRHPDDRLTHALGVRLIAPDRPGYGLSDYQSGRTLLDFPNDLEQLANALKIDRFALFGVSAGGPYVAASAWKLGERITRAALVSGAAPLARPGAMAGVNRDYRTAYAMAAWPEWLLHPMMAMHDRQVRANPARALAGLRSQASADDRTVLADPRIAAQVQGWRYEATRKGVAGMRREAHILAQPWNVPLEEIRTEVDLWYWEGDSIVPPQMGQYLAARIPRAVPRFHPGGGHFSLYSHWTDILSALLRSAD</sequence>
<dbReference type="InterPro" id="IPR029058">
    <property type="entry name" value="AB_hydrolase_fold"/>
</dbReference>
<dbReference type="PANTHER" id="PTHR45763">
    <property type="entry name" value="HYDROLASE, ALPHA/BETA FOLD FAMILY PROTEIN, EXPRESSED-RELATED"/>
    <property type="match status" value="1"/>
</dbReference>
<protein>
    <submittedName>
        <fullName evidence="2">Alpha/beta hydrolase fold protein</fullName>
    </submittedName>
</protein>
<feature type="domain" description="AB hydrolase-1" evidence="1">
    <location>
        <begin position="41"/>
        <end position="290"/>
    </location>
</feature>
<dbReference type="PRINTS" id="PR00111">
    <property type="entry name" value="ABHYDROLASE"/>
</dbReference>
<gene>
    <name evidence="2" type="ORF">A176_007681</name>
</gene>
<accession>A0A0H4X690</accession>
<dbReference type="eggNOG" id="COG0596">
    <property type="taxonomic scope" value="Bacteria"/>
</dbReference>
<reference evidence="2 3" key="1">
    <citation type="journal article" date="2016" name="PLoS ONE">
        <title>Complete Genome Sequence and Comparative Genomics of a Novel Myxobacterium Myxococcus hansupus.</title>
        <authorList>
            <person name="Sharma G."/>
            <person name="Narwani T."/>
            <person name="Subramanian S."/>
        </authorList>
    </citation>
    <scope>NUCLEOTIDE SEQUENCE [LARGE SCALE GENOMIC DNA]</scope>
    <source>
        <strain evidence="3">mixupus</strain>
    </source>
</reference>
<evidence type="ECO:0000259" key="1">
    <source>
        <dbReference type="Pfam" id="PF00561"/>
    </source>
</evidence>
<dbReference type="PANTHER" id="PTHR45763:SF46">
    <property type="entry name" value="AB HYDROLASE-1 DOMAIN-CONTAINING PROTEIN"/>
    <property type="match status" value="1"/>
</dbReference>
<dbReference type="KEGG" id="mym:A176_007681"/>
<dbReference type="PATRIC" id="fig|1297742.4.peg.7817"/>
<dbReference type="Gene3D" id="3.40.50.1820">
    <property type="entry name" value="alpha/beta hydrolase"/>
    <property type="match status" value="1"/>
</dbReference>